<dbReference type="GO" id="GO:0003676">
    <property type="term" value="F:nucleic acid binding"/>
    <property type="evidence" value="ECO:0007669"/>
    <property type="project" value="InterPro"/>
</dbReference>
<dbReference type="EMBL" id="NMVI01000027">
    <property type="protein sequence ID" value="OYN84525.1"/>
    <property type="molecule type" value="Genomic_DNA"/>
</dbReference>
<dbReference type="Proteomes" id="UP000216533">
    <property type="component" value="Unassembled WGS sequence"/>
</dbReference>
<evidence type="ECO:0000313" key="4">
    <source>
        <dbReference type="Proteomes" id="UP000216533"/>
    </source>
</evidence>
<dbReference type="InterPro" id="IPR009537">
    <property type="entry name" value="DUF1156"/>
</dbReference>
<accession>A0A255E4T0</accession>
<dbReference type="InterPro" id="IPR002052">
    <property type="entry name" value="DNA_methylase_N6_adenine_CS"/>
</dbReference>
<dbReference type="Gene3D" id="3.40.50.150">
    <property type="entry name" value="Vaccinia Virus protein VP39"/>
    <property type="match status" value="1"/>
</dbReference>
<dbReference type="GO" id="GO:0032259">
    <property type="term" value="P:methylation"/>
    <property type="evidence" value="ECO:0007669"/>
    <property type="project" value="InterPro"/>
</dbReference>
<gene>
    <name evidence="3" type="ORF">CGZ92_11815</name>
</gene>
<feature type="compositionally biased region" description="Low complexity" evidence="1">
    <location>
        <begin position="357"/>
        <end position="367"/>
    </location>
</feature>
<feature type="domain" description="DUF1156" evidence="2">
    <location>
        <begin position="30"/>
        <end position="79"/>
    </location>
</feature>
<proteinExistence type="predicted"/>
<evidence type="ECO:0000313" key="3">
    <source>
        <dbReference type="EMBL" id="OYN84525.1"/>
    </source>
</evidence>
<protein>
    <recommendedName>
        <fullName evidence="2">DUF1156 domain-containing protein</fullName>
    </recommendedName>
</protein>
<reference evidence="3 4" key="1">
    <citation type="submission" date="2017-07" db="EMBL/GenBank/DDBJ databases">
        <title>Draft whole genome sequences of clinical Proprionibacteriaceae strains.</title>
        <authorList>
            <person name="Bernier A.-M."/>
            <person name="Bernard K."/>
            <person name="Domingo M.-C."/>
        </authorList>
    </citation>
    <scope>NUCLEOTIDE SEQUENCE [LARGE SCALE GENOMIC DNA]</scope>
    <source>
        <strain evidence="3 4">NML 160184</strain>
    </source>
</reference>
<dbReference type="AlphaFoldDB" id="A0A255E4T0"/>
<dbReference type="PROSITE" id="PS00092">
    <property type="entry name" value="N6_MTASE"/>
    <property type="match status" value="1"/>
</dbReference>
<evidence type="ECO:0000256" key="1">
    <source>
        <dbReference type="SAM" id="MobiDB-lite"/>
    </source>
</evidence>
<comment type="caution">
    <text evidence="3">The sequence shown here is derived from an EMBL/GenBank/DDBJ whole genome shotgun (WGS) entry which is preliminary data.</text>
</comment>
<dbReference type="GO" id="GO:0008168">
    <property type="term" value="F:methyltransferase activity"/>
    <property type="evidence" value="ECO:0007669"/>
    <property type="project" value="InterPro"/>
</dbReference>
<organism evidence="3 4">
    <name type="scientific">Parenemella sanctibonifatiensis</name>
    <dbReference type="NCBI Taxonomy" id="2016505"/>
    <lineage>
        <taxon>Bacteria</taxon>
        <taxon>Bacillati</taxon>
        <taxon>Actinomycetota</taxon>
        <taxon>Actinomycetes</taxon>
        <taxon>Propionibacteriales</taxon>
        <taxon>Propionibacteriaceae</taxon>
        <taxon>Parenemella</taxon>
    </lineage>
</organism>
<feature type="region of interest" description="Disordered" evidence="1">
    <location>
        <begin position="344"/>
        <end position="367"/>
    </location>
</feature>
<dbReference type="SUPFAM" id="SSF53335">
    <property type="entry name" value="S-adenosyl-L-methionine-dependent methyltransferases"/>
    <property type="match status" value="1"/>
</dbReference>
<dbReference type="Pfam" id="PF06634">
    <property type="entry name" value="DUF1156"/>
    <property type="match status" value="1"/>
</dbReference>
<dbReference type="InterPro" id="IPR029063">
    <property type="entry name" value="SAM-dependent_MTases_sf"/>
</dbReference>
<evidence type="ECO:0000259" key="2">
    <source>
        <dbReference type="Pfam" id="PF06634"/>
    </source>
</evidence>
<sequence>MRLGRLLGRRHRDGSTVTETPYKRKLIEVALPLDEINAACKADKDRKTGTIRNLHKWWAPMPLPAWRALLFAALIDDPEDDSRRVYLLDLIKRLVANGADLPAESDVAEARAVLRKQYGEQTPAVMDPFCGGGSTLVEAERLGLSAVGSDLNPVPALISRAIAQILPRVQGAPPLRADISKRGPKDQSDLGLDLPARSLGPYAGLIQDALHYAAQIAESSWADLKEYYYSEPSESVIAWLWARTAHCPNPACGIETVLTTSWLLSKRKNDTAWIAPSVAEGRVILTVVIGRPVSELPPSPKVGNGVFSCLACNATLGAKYLRAEGVAGRLGLRMTAVYVERDGQKTFRTPGPNDEQAASAAAPGAAADAPPLVGKATVNVGLYGLETWADLYTPRQEAVLAAHADRVATLKETILRDGGSEDYATAVATLLGLCVGRMAQYQSSQVRWFIDSRSGGGQPLPAFGRHDLPMQWDFAEPTPQSGAGSLIGAVKSSTAGLRMIPSGTGSVTRQDARLARCPNSLIATDPPYFEAISYADLSDYFYMWHRRALRSVHPDLYATVATPKVDELTALATRHNGDAVAAREYFISGFTEAFSNLQESMGPGLPMLVVYASKEKSGTGEEVGRWSSILTAAIASGLEITGTWPVHGTGGNRMVGIGANAVATYIVLVCRPRPSGAPTTSVADFNRSLRRELGPAIRDLQAASILPVDLAQAAMGPGMQIYSRYRAVLDQSGERMPVERALGLINVALAEVLEEQEGDLDPVSRFAVRWWEQHGWQASSFGEADKGVRPLGISVDDVVRAQVVTSRANKVQLLGRGELDRAWNPTADAAPTAWEAVHHLADRLIDGGGEFEASRLMTQLGRLREPAMALTYRLHDIAAKKGRTADQERYNALINSWAELIRLSSDGSMQTEGLF</sequence>
<name>A0A255E4T0_9ACTN</name>